<dbReference type="EMBL" id="AP018042">
    <property type="protein sequence ID" value="BAX81528.1"/>
    <property type="molecule type" value="Genomic_DNA"/>
</dbReference>
<evidence type="ECO:0000313" key="1">
    <source>
        <dbReference type="EMBL" id="BAX81528.1"/>
    </source>
</evidence>
<name>A0A1Y1CM74_9BACT</name>
<keyword evidence="2" id="KW-1185">Reference proteome</keyword>
<dbReference type="OrthoDB" id="4380123at2"/>
<protein>
    <recommendedName>
        <fullName evidence="3">NRDE family protein</fullName>
    </recommendedName>
</protein>
<dbReference type="AlphaFoldDB" id="A0A1Y1CM74"/>
<dbReference type="InterPro" id="IPR008551">
    <property type="entry name" value="TANGO2"/>
</dbReference>
<reference evidence="1 2" key="1">
    <citation type="journal article" date="2018" name="Mar. Genomics">
        <title>Complete genome sequence of Marinifilaceae bacterium strain SPP2, isolated from the Antarctic marine sediment.</title>
        <authorList>
            <person name="Watanabe M."/>
            <person name="Kojima H."/>
            <person name="Fukui M."/>
        </authorList>
    </citation>
    <scope>NUCLEOTIDE SEQUENCE [LARGE SCALE GENOMIC DNA]</scope>
    <source>
        <strain evidence="1 2">SPP2</strain>
    </source>
</reference>
<dbReference type="KEGG" id="mbas:ALGA_3228"/>
<sequence>MCTLTYIPLGSDDFFFTTNRDENPIRVAEFPKIYPVKESFAIYPKDKLAQGTWMMCHENDLSLCLLNGAFEKHTPEPPYKKSRGLMVLEFADFSSIRDLILHYNFSGMEPFTLLVLSYKQKRNLEEVRWDGETIHYRKLDASKLHIWSSSTLYNKDAREMRQNWFTNWLKEQRDFSQENILSFHKTTGADDAFNGLVMNRKGKVKTLSITQIIRKNKEVSMYYEDLVKDESIDISLSKKSLF</sequence>
<evidence type="ECO:0000313" key="2">
    <source>
        <dbReference type="Proteomes" id="UP000218267"/>
    </source>
</evidence>
<accession>A0A1Y1CM74</accession>
<organism evidence="1 2">
    <name type="scientific">Labilibaculum antarcticum</name>
    <dbReference type="NCBI Taxonomy" id="1717717"/>
    <lineage>
        <taxon>Bacteria</taxon>
        <taxon>Pseudomonadati</taxon>
        <taxon>Bacteroidota</taxon>
        <taxon>Bacteroidia</taxon>
        <taxon>Marinilabiliales</taxon>
        <taxon>Marinifilaceae</taxon>
        <taxon>Labilibaculum</taxon>
    </lineage>
</organism>
<dbReference type="Pfam" id="PF05742">
    <property type="entry name" value="TANGO2"/>
    <property type="match status" value="1"/>
</dbReference>
<gene>
    <name evidence="1" type="ORF">ALGA_3228</name>
</gene>
<dbReference type="Proteomes" id="UP000218267">
    <property type="component" value="Chromosome"/>
</dbReference>
<evidence type="ECO:0008006" key="3">
    <source>
        <dbReference type="Google" id="ProtNLM"/>
    </source>
</evidence>
<proteinExistence type="predicted"/>
<reference evidence="2" key="2">
    <citation type="journal article" date="2020" name="Antonie Van Leeuwenhoek">
        <title>Labilibaculum antarcticum sp. nov., a novel facultative anaerobic, psychrotorelant bacterium isolated from marine sediment of Antarctica.</title>
        <authorList>
            <person name="Watanabe M."/>
            <person name="Kojima H."/>
            <person name="Fukui M."/>
        </authorList>
    </citation>
    <scope>NUCLEOTIDE SEQUENCE [LARGE SCALE GENOMIC DNA]</scope>
    <source>
        <strain evidence="2">SPP2</strain>
    </source>
</reference>
<dbReference type="RefSeq" id="WP_096431021.1">
    <property type="nucleotide sequence ID" value="NZ_AP018042.1"/>
</dbReference>